<evidence type="ECO:0000313" key="3">
    <source>
        <dbReference type="Proteomes" id="UP001152795"/>
    </source>
</evidence>
<dbReference type="Proteomes" id="UP001152795">
    <property type="component" value="Unassembled WGS sequence"/>
</dbReference>
<feature type="region of interest" description="Disordered" evidence="1">
    <location>
        <begin position="80"/>
        <end position="115"/>
    </location>
</feature>
<dbReference type="EMBL" id="CACRXK020004498">
    <property type="protein sequence ID" value="CAB4002967.1"/>
    <property type="molecule type" value="Genomic_DNA"/>
</dbReference>
<accession>A0A6S7HHF5</accession>
<evidence type="ECO:0000256" key="1">
    <source>
        <dbReference type="SAM" id="MobiDB-lite"/>
    </source>
</evidence>
<protein>
    <submittedName>
        <fullName evidence="2">Uncharacterized protein</fullName>
    </submittedName>
</protein>
<proteinExistence type="predicted"/>
<dbReference type="OrthoDB" id="5969539at2759"/>
<comment type="caution">
    <text evidence="2">The sequence shown here is derived from an EMBL/GenBank/DDBJ whole genome shotgun (WGS) entry which is preliminary data.</text>
</comment>
<dbReference type="AlphaFoldDB" id="A0A6S7HHF5"/>
<sequence>MKIYADIAAKAKPHIFCVGNTVLVRQKRQNKLFSPYNKHPYTITQIKGSMITARNAAGNHVITRNCSQFEQVHLSIHYPDADSTAVPIPQRPAERRYPTRENRRPPERLNIEYQH</sequence>
<reference evidence="2" key="1">
    <citation type="submission" date="2020-04" db="EMBL/GenBank/DDBJ databases">
        <authorList>
            <person name="Alioto T."/>
            <person name="Alioto T."/>
            <person name="Gomez Garrido J."/>
        </authorList>
    </citation>
    <scope>NUCLEOTIDE SEQUENCE</scope>
    <source>
        <strain evidence="2">A484AB</strain>
    </source>
</reference>
<organism evidence="2 3">
    <name type="scientific">Paramuricea clavata</name>
    <name type="common">Red gorgonian</name>
    <name type="synonym">Violescent sea-whip</name>
    <dbReference type="NCBI Taxonomy" id="317549"/>
    <lineage>
        <taxon>Eukaryota</taxon>
        <taxon>Metazoa</taxon>
        <taxon>Cnidaria</taxon>
        <taxon>Anthozoa</taxon>
        <taxon>Octocorallia</taxon>
        <taxon>Malacalcyonacea</taxon>
        <taxon>Plexauridae</taxon>
        <taxon>Paramuricea</taxon>
    </lineage>
</organism>
<name>A0A6S7HHF5_PARCT</name>
<keyword evidence="3" id="KW-1185">Reference proteome</keyword>
<evidence type="ECO:0000313" key="2">
    <source>
        <dbReference type="EMBL" id="CAB4002967.1"/>
    </source>
</evidence>
<feature type="compositionally biased region" description="Basic and acidic residues" evidence="1">
    <location>
        <begin position="92"/>
        <end position="115"/>
    </location>
</feature>
<gene>
    <name evidence="2" type="ORF">PACLA_8A010156</name>
</gene>